<name>A0A5J4UD53_9EUKA</name>
<sequence>MAAMNPKKMICTEPFLYQYMKTFDKLLLLNELFKRKESPSNEILYRKRVMTTTSRAPLQFAIRFRLVFFLWSK</sequence>
<dbReference type="Proteomes" id="UP000324800">
    <property type="component" value="Unassembled WGS sequence"/>
</dbReference>
<dbReference type="AlphaFoldDB" id="A0A5J4UD53"/>
<proteinExistence type="predicted"/>
<organism evidence="1 2">
    <name type="scientific">Streblomastix strix</name>
    <dbReference type="NCBI Taxonomy" id="222440"/>
    <lineage>
        <taxon>Eukaryota</taxon>
        <taxon>Metamonada</taxon>
        <taxon>Preaxostyla</taxon>
        <taxon>Oxymonadida</taxon>
        <taxon>Streblomastigidae</taxon>
        <taxon>Streblomastix</taxon>
    </lineage>
</organism>
<comment type="caution">
    <text evidence="1">The sequence shown here is derived from an EMBL/GenBank/DDBJ whole genome shotgun (WGS) entry which is preliminary data.</text>
</comment>
<accession>A0A5J4UD53</accession>
<gene>
    <name evidence="1" type="ORF">EZS28_036946</name>
</gene>
<dbReference type="EMBL" id="SNRW01018247">
    <property type="protein sequence ID" value="KAA6367525.1"/>
    <property type="molecule type" value="Genomic_DNA"/>
</dbReference>
<reference evidence="1 2" key="1">
    <citation type="submission" date="2019-03" db="EMBL/GenBank/DDBJ databases">
        <title>Single cell metagenomics reveals metabolic interactions within the superorganism composed of flagellate Streblomastix strix and complex community of Bacteroidetes bacteria on its surface.</title>
        <authorList>
            <person name="Treitli S.C."/>
            <person name="Kolisko M."/>
            <person name="Husnik F."/>
            <person name="Keeling P."/>
            <person name="Hampl V."/>
        </authorList>
    </citation>
    <scope>NUCLEOTIDE SEQUENCE [LARGE SCALE GENOMIC DNA]</scope>
    <source>
        <strain evidence="1">ST1C</strain>
    </source>
</reference>
<evidence type="ECO:0000313" key="2">
    <source>
        <dbReference type="Proteomes" id="UP000324800"/>
    </source>
</evidence>
<evidence type="ECO:0000313" key="1">
    <source>
        <dbReference type="EMBL" id="KAA6367525.1"/>
    </source>
</evidence>
<feature type="non-terminal residue" evidence="1">
    <location>
        <position position="73"/>
    </location>
</feature>
<dbReference type="OrthoDB" id="10265867at2759"/>
<protein>
    <submittedName>
        <fullName evidence="1">Uncharacterized protein</fullName>
    </submittedName>
</protein>